<feature type="domain" description="Fibronectin type-III" evidence="1">
    <location>
        <begin position="25"/>
        <end position="69"/>
    </location>
</feature>
<dbReference type="PROSITE" id="PS50853">
    <property type="entry name" value="FN3"/>
    <property type="match status" value="1"/>
</dbReference>
<dbReference type="AlphaFoldDB" id="A0A4Y2L8I0"/>
<protein>
    <recommendedName>
        <fullName evidence="1">Fibronectin type-III domain-containing protein</fullName>
    </recommendedName>
</protein>
<evidence type="ECO:0000313" key="2">
    <source>
        <dbReference type="EMBL" id="GBN10822.1"/>
    </source>
</evidence>
<dbReference type="InterPro" id="IPR013783">
    <property type="entry name" value="Ig-like_fold"/>
</dbReference>
<dbReference type="OrthoDB" id="152385at2759"/>
<name>A0A4Y2L8I0_ARAVE</name>
<dbReference type="EMBL" id="BGPR01117739">
    <property type="protein sequence ID" value="GBN10822.1"/>
    <property type="molecule type" value="Genomic_DNA"/>
</dbReference>
<dbReference type="SUPFAM" id="SSF49265">
    <property type="entry name" value="Fibronectin type III"/>
    <property type="match status" value="1"/>
</dbReference>
<dbReference type="CDD" id="cd00063">
    <property type="entry name" value="FN3"/>
    <property type="match status" value="1"/>
</dbReference>
<dbReference type="Proteomes" id="UP000499080">
    <property type="component" value="Unassembled WGS sequence"/>
</dbReference>
<feature type="non-terminal residue" evidence="2">
    <location>
        <position position="69"/>
    </location>
</feature>
<gene>
    <name evidence="2" type="ORF">AVEN_250146_1</name>
</gene>
<evidence type="ECO:0000259" key="1">
    <source>
        <dbReference type="PROSITE" id="PS50853"/>
    </source>
</evidence>
<accession>A0A4Y2L8I0</accession>
<evidence type="ECO:0000313" key="3">
    <source>
        <dbReference type="Proteomes" id="UP000499080"/>
    </source>
</evidence>
<comment type="caution">
    <text evidence="2">The sequence shown here is derived from an EMBL/GenBank/DDBJ whole genome shotgun (WGS) entry which is preliminary data.</text>
</comment>
<proteinExistence type="predicted"/>
<dbReference type="InterPro" id="IPR036116">
    <property type="entry name" value="FN3_sf"/>
</dbReference>
<sequence>MIAVRYARELKTTSLPLVANEKPDIPQELRVTRSTSRTIDISWSPPYSGNSRLLKYLLVYEESRDALSA</sequence>
<dbReference type="Pfam" id="PF00041">
    <property type="entry name" value="fn3"/>
    <property type="match status" value="1"/>
</dbReference>
<dbReference type="InterPro" id="IPR003961">
    <property type="entry name" value="FN3_dom"/>
</dbReference>
<keyword evidence="3" id="KW-1185">Reference proteome</keyword>
<dbReference type="Gene3D" id="2.60.40.10">
    <property type="entry name" value="Immunoglobulins"/>
    <property type="match status" value="1"/>
</dbReference>
<organism evidence="2 3">
    <name type="scientific">Araneus ventricosus</name>
    <name type="common">Orbweaver spider</name>
    <name type="synonym">Epeira ventricosa</name>
    <dbReference type="NCBI Taxonomy" id="182803"/>
    <lineage>
        <taxon>Eukaryota</taxon>
        <taxon>Metazoa</taxon>
        <taxon>Ecdysozoa</taxon>
        <taxon>Arthropoda</taxon>
        <taxon>Chelicerata</taxon>
        <taxon>Arachnida</taxon>
        <taxon>Araneae</taxon>
        <taxon>Araneomorphae</taxon>
        <taxon>Entelegynae</taxon>
        <taxon>Araneoidea</taxon>
        <taxon>Araneidae</taxon>
        <taxon>Araneus</taxon>
    </lineage>
</organism>
<reference evidence="2 3" key="1">
    <citation type="journal article" date="2019" name="Sci. Rep.">
        <title>Orb-weaving spider Araneus ventricosus genome elucidates the spidroin gene catalogue.</title>
        <authorList>
            <person name="Kono N."/>
            <person name="Nakamura H."/>
            <person name="Ohtoshi R."/>
            <person name="Moran D.A.P."/>
            <person name="Shinohara A."/>
            <person name="Yoshida Y."/>
            <person name="Fujiwara M."/>
            <person name="Mori M."/>
            <person name="Tomita M."/>
            <person name="Arakawa K."/>
        </authorList>
    </citation>
    <scope>NUCLEOTIDE SEQUENCE [LARGE SCALE GENOMIC DNA]</scope>
</reference>